<dbReference type="AlphaFoldDB" id="D4S078"/>
<protein>
    <submittedName>
        <fullName evidence="1">Uncharacterized protein</fullName>
    </submittedName>
</protein>
<comment type="caution">
    <text evidence="1">The sequence shown here is derived from an EMBL/GenBank/DDBJ whole genome shotgun (WGS) entry which is preliminary data.</text>
</comment>
<reference evidence="1 2" key="1">
    <citation type="submission" date="2010-02" db="EMBL/GenBank/DDBJ databases">
        <authorList>
            <person name="Weinstock G."/>
            <person name="Sodergren E."/>
            <person name="Clifton S."/>
            <person name="Fulton L."/>
            <person name="Fulton B."/>
            <person name="Courtney L."/>
            <person name="Fronick C."/>
            <person name="Harrison M."/>
            <person name="Strong C."/>
            <person name="Farmer C."/>
            <person name="Delahaunty K."/>
            <person name="Markovic C."/>
            <person name="Hall O."/>
            <person name="Minx P."/>
            <person name="Tomlinson C."/>
            <person name="Mitreva M."/>
            <person name="Nelson J."/>
            <person name="Hou S."/>
            <person name="Wollam A."/>
            <person name="Pepin K.H."/>
            <person name="Johnson M."/>
            <person name="Bhonagiri V."/>
            <person name="Zhang X."/>
            <person name="Suruliraj S."/>
            <person name="Warren W."/>
            <person name="Chinwalla A."/>
            <person name="Mardis E.R."/>
            <person name="Wilson R.K."/>
        </authorList>
    </citation>
    <scope>NUCLEOTIDE SEQUENCE [LARGE SCALE GENOMIC DNA]</scope>
    <source>
        <strain evidence="1 2">DSM 2876</strain>
    </source>
</reference>
<gene>
    <name evidence="1" type="ORF">BUTYVIB_01494</name>
</gene>
<evidence type="ECO:0000313" key="2">
    <source>
        <dbReference type="Proteomes" id="UP000006238"/>
    </source>
</evidence>
<accession>D4S078</accession>
<name>D4S078_9FIRM</name>
<dbReference type="Proteomes" id="UP000006238">
    <property type="component" value="Unassembled WGS sequence"/>
</dbReference>
<sequence length="39" mass="4740">MFNNAYIFASKQERETMNKKPHYKQSGICFFADRNYVFD</sequence>
<organism evidence="1 2">
    <name type="scientific">Eshraghiella crossota DSM 2876</name>
    <dbReference type="NCBI Taxonomy" id="511680"/>
    <lineage>
        <taxon>Bacteria</taxon>
        <taxon>Bacillati</taxon>
        <taxon>Bacillota</taxon>
        <taxon>Clostridia</taxon>
        <taxon>Lachnospirales</taxon>
        <taxon>Lachnospiraceae</taxon>
        <taxon>Eshraghiella</taxon>
    </lineage>
</organism>
<keyword evidence="2" id="KW-1185">Reference proteome</keyword>
<evidence type="ECO:0000313" key="1">
    <source>
        <dbReference type="EMBL" id="EFF68226.1"/>
    </source>
</evidence>
<dbReference type="EMBL" id="ABWN01000030">
    <property type="protein sequence ID" value="EFF68226.1"/>
    <property type="molecule type" value="Genomic_DNA"/>
</dbReference>
<dbReference type="HOGENOM" id="CLU_3306268_0_0_9"/>
<proteinExistence type="predicted"/>